<keyword evidence="2" id="KW-0288">FMN</keyword>
<dbReference type="PANTHER" id="PTHR30011:SF16">
    <property type="entry name" value="C2H2 FINGER DOMAIN TRANSCRIPTION FACTOR (EUROFUNG)-RELATED"/>
    <property type="match status" value="1"/>
</dbReference>
<dbReference type="InterPro" id="IPR016215">
    <property type="entry name" value="NTA_MOA"/>
</dbReference>
<reference evidence="7 8" key="1">
    <citation type="journal article" date="2015" name="Int. J. Syst. Evol. Microbiol.">
        <title>Streptomyces gilvifuscus sp. nov., an actinomycete that produces antibacterial compounds isolated from soil.</title>
        <authorList>
            <person name="Nguyen T.M."/>
            <person name="Kim J."/>
        </authorList>
    </citation>
    <scope>NUCLEOTIDE SEQUENCE [LARGE SCALE GENOMIC DNA]</scope>
    <source>
        <strain evidence="7 8">T113</strain>
    </source>
</reference>
<evidence type="ECO:0000256" key="4">
    <source>
        <dbReference type="ARBA" id="ARBA00023033"/>
    </source>
</evidence>
<evidence type="ECO:0000256" key="5">
    <source>
        <dbReference type="ARBA" id="ARBA00033748"/>
    </source>
</evidence>
<evidence type="ECO:0000256" key="3">
    <source>
        <dbReference type="ARBA" id="ARBA00023002"/>
    </source>
</evidence>
<dbReference type="InterPro" id="IPR051260">
    <property type="entry name" value="Diverse_substr_monoxygenases"/>
</dbReference>
<dbReference type="InterPro" id="IPR036661">
    <property type="entry name" value="Luciferase-like_sf"/>
</dbReference>
<dbReference type="PIRSF" id="PIRSF000337">
    <property type="entry name" value="NTA_MOA"/>
    <property type="match status" value="1"/>
</dbReference>
<dbReference type="EMBL" id="JAQOSK010000023">
    <property type="protein sequence ID" value="MDC2960469.1"/>
    <property type="molecule type" value="Genomic_DNA"/>
</dbReference>
<keyword evidence="1" id="KW-0285">Flavoprotein</keyword>
<name>A0ABT5G6S3_9ACTN</name>
<dbReference type="Pfam" id="PF00296">
    <property type="entry name" value="Bac_luciferase"/>
    <property type="match status" value="1"/>
</dbReference>
<feature type="domain" description="Luciferase-like" evidence="6">
    <location>
        <begin position="35"/>
        <end position="312"/>
    </location>
</feature>
<dbReference type="PANTHER" id="PTHR30011">
    <property type="entry name" value="ALKANESULFONATE MONOOXYGENASE-RELATED"/>
    <property type="match status" value="1"/>
</dbReference>
<evidence type="ECO:0000256" key="2">
    <source>
        <dbReference type="ARBA" id="ARBA00022643"/>
    </source>
</evidence>
<comment type="similarity">
    <text evidence="5">Belongs to the NtaA/SnaA/DszA monooxygenase family.</text>
</comment>
<keyword evidence="3" id="KW-0560">Oxidoreductase</keyword>
<gene>
    <name evidence="7" type="ORF">PO587_39210</name>
</gene>
<evidence type="ECO:0000313" key="7">
    <source>
        <dbReference type="EMBL" id="MDC2960469.1"/>
    </source>
</evidence>
<comment type="caution">
    <text evidence="7">The sequence shown here is derived from an EMBL/GenBank/DDBJ whole genome shotgun (WGS) entry which is preliminary data.</text>
</comment>
<dbReference type="RefSeq" id="WP_272178613.1">
    <property type="nucleotide sequence ID" value="NZ_JAQOSK010000023.1"/>
</dbReference>
<evidence type="ECO:0000256" key="1">
    <source>
        <dbReference type="ARBA" id="ARBA00022630"/>
    </source>
</evidence>
<evidence type="ECO:0000313" key="8">
    <source>
        <dbReference type="Proteomes" id="UP001221328"/>
    </source>
</evidence>
<proteinExistence type="inferred from homology"/>
<keyword evidence="4" id="KW-0503">Monooxygenase</keyword>
<dbReference type="SUPFAM" id="SSF51679">
    <property type="entry name" value="Bacterial luciferase-like"/>
    <property type="match status" value="1"/>
</dbReference>
<dbReference type="InterPro" id="IPR011251">
    <property type="entry name" value="Luciferase-like_dom"/>
</dbReference>
<evidence type="ECO:0000259" key="6">
    <source>
        <dbReference type="Pfam" id="PF00296"/>
    </source>
</evidence>
<dbReference type="Gene3D" id="3.20.20.30">
    <property type="entry name" value="Luciferase-like domain"/>
    <property type="match status" value="1"/>
</dbReference>
<protein>
    <submittedName>
        <fullName evidence="7">LLM class flavin-dependent oxidoreductase</fullName>
    </submittedName>
</protein>
<dbReference type="Proteomes" id="UP001221328">
    <property type="component" value="Unassembled WGS sequence"/>
</dbReference>
<accession>A0ABT5G6S3</accession>
<organism evidence="7 8">
    <name type="scientific">Streptomyces gilvifuscus</name>
    <dbReference type="NCBI Taxonomy" id="1550617"/>
    <lineage>
        <taxon>Bacteria</taxon>
        <taxon>Bacillati</taxon>
        <taxon>Actinomycetota</taxon>
        <taxon>Actinomycetes</taxon>
        <taxon>Kitasatosporales</taxon>
        <taxon>Streptomycetaceae</taxon>
        <taxon>Streptomyces</taxon>
    </lineage>
</organism>
<sequence>MSATPATSLHLAVALDGTGWHPASWREQVARPRDLFTARYWADLVIEAERGLLDFVTFEDGLGLQSSHYSELDGRTDQVRGRLDAVLTAARIAPLTRHIGLVPTVIATHTEPFHISKAIATLDYVSTGRAGLRVQISARPHEADHFGRRTLPPLSLRELQTPAGQEQVTDLFDEAADYVEVVRRLWDSWEDDAEIRDAATGRFIDRDKLHYIDFQGKHFSVKGPSITPRPPQGQPLVTALAHQTVPYRLVARQADIGYVTPQDAEHARAIVAEIRAEQETAGRAGAPLHVFGDLVVFLDDEQAAAEDRRARLDALDGEPYTSDARIFAGTPAQLADLLEELAAEGLSGFRLRPAVARHDLPAITRGLVPELQRRGVFRTAYEADTLRGLLGLPRPANRYAAA</sequence>
<keyword evidence="8" id="KW-1185">Reference proteome</keyword>